<proteinExistence type="predicted"/>
<feature type="compositionally biased region" description="Basic and acidic residues" evidence="1">
    <location>
        <begin position="508"/>
        <end position="526"/>
    </location>
</feature>
<dbReference type="EMBL" id="KR029585">
    <property type="protein sequence ID" value="AKH46563.1"/>
    <property type="molecule type" value="Genomic_DNA"/>
</dbReference>
<organism evidence="2">
    <name type="scientific">uncultured marine virus</name>
    <dbReference type="NCBI Taxonomy" id="186617"/>
    <lineage>
        <taxon>Viruses</taxon>
        <taxon>environmental samples</taxon>
    </lineage>
</organism>
<dbReference type="InterPro" id="IPR006429">
    <property type="entry name" value="Phage_lambda_portal"/>
</dbReference>
<name>A0A0F7L4Y4_9VIRU</name>
<protein>
    <submittedName>
        <fullName evidence="2">Portal protein</fullName>
    </submittedName>
</protein>
<dbReference type="GO" id="GO:0019068">
    <property type="term" value="P:virion assembly"/>
    <property type="evidence" value="ECO:0007669"/>
    <property type="project" value="InterPro"/>
</dbReference>
<dbReference type="NCBIfam" id="TIGR01539">
    <property type="entry name" value="portal_lambda"/>
    <property type="match status" value="1"/>
</dbReference>
<feature type="region of interest" description="Disordered" evidence="1">
    <location>
        <begin position="503"/>
        <end position="528"/>
    </location>
</feature>
<sequence length="573" mass="64619">MRRREIRESDMREVGKQRRTWSESVDSFVGLFSPRRKAARIAWRNAENSLREYSYRSALHSRTGSSRTYSGSADYHLELGYDREEMVDRSRQAERNNVVAAGLLSRCVENVIGCGIVPRADTDDDGWNDQAEALFADWCYRGRCDVRGVDSFYDKQRLTFRSFLRDGDVGTVLVEAGSRRGMLQSVESDEIASPMGKVLGSDHVDGIDLDPYGKPTKFHIVRDKLRQKRAAKRDASTGRVTVDAANFLFLARRTRLNQTRGEPALAQSLRLLEHLDGNIEAVVVATRMAACFGLVLEGSGAPEGLPQVTGSNGESYRQWNLEPGMIKRLEDGDSLTQIKPEQPATNFREFVTVLGRMIGLSLGIPVELAFLDFSQTTYSSARAALLQAYRTFQCLQQEFVEGFVRPVWEWKIRQFVEEGLLAERPDMYRAQYITPAWQWVDPVKEVQSNLAAVDAGMDTLSNVARSLGRDFDGIMRTRAREIASMKAAGVPLVQSNLTRALEDPDAEEAAKDKVTREREREREREQAAAQIETLEERNRMHIALTATDAARDGETQSRSLKMRDTARAIERSL</sequence>
<reference evidence="2" key="1">
    <citation type="journal article" date="2015" name="Front. Microbiol.">
        <title>Combining genomic sequencing methods to explore viral diversity and reveal potential virus-host interactions.</title>
        <authorList>
            <person name="Chow C.E."/>
            <person name="Winget D.M."/>
            <person name="White R.A.III."/>
            <person name="Hallam S.J."/>
            <person name="Suttle C.A."/>
        </authorList>
    </citation>
    <scope>NUCLEOTIDE SEQUENCE</scope>
    <source>
        <strain evidence="2">Anoxic2_1</strain>
    </source>
</reference>
<accession>A0A0F7L4Y4</accession>
<reference evidence="2" key="2">
    <citation type="submission" date="2015-03" db="EMBL/GenBank/DDBJ databases">
        <authorList>
            <person name="Chow C.-E.T."/>
            <person name="Winget D.M."/>
            <person name="White R.A.III."/>
            <person name="Hallam S.J."/>
            <person name="Suttle C.A."/>
        </authorList>
    </citation>
    <scope>NUCLEOTIDE SEQUENCE</scope>
    <source>
        <strain evidence="2">Anoxic2_1</strain>
    </source>
</reference>
<feature type="region of interest" description="Disordered" evidence="1">
    <location>
        <begin position="549"/>
        <end position="573"/>
    </location>
</feature>
<dbReference type="Pfam" id="PF05136">
    <property type="entry name" value="Phage_portal_2"/>
    <property type="match status" value="1"/>
</dbReference>
<evidence type="ECO:0000313" key="2">
    <source>
        <dbReference type="EMBL" id="AKH46563.1"/>
    </source>
</evidence>
<evidence type="ECO:0000256" key="1">
    <source>
        <dbReference type="SAM" id="MobiDB-lite"/>
    </source>
</evidence>
<dbReference type="GO" id="GO:0005198">
    <property type="term" value="F:structural molecule activity"/>
    <property type="evidence" value="ECO:0007669"/>
    <property type="project" value="InterPro"/>
</dbReference>